<name>A0ACA9KJS5_9GLOM</name>
<keyword evidence="2" id="KW-1185">Reference proteome</keyword>
<protein>
    <submittedName>
        <fullName evidence="1">24173_t:CDS:1</fullName>
    </submittedName>
</protein>
<reference evidence="1" key="1">
    <citation type="submission" date="2021-06" db="EMBL/GenBank/DDBJ databases">
        <authorList>
            <person name="Kallberg Y."/>
            <person name="Tangrot J."/>
            <person name="Rosling A."/>
        </authorList>
    </citation>
    <scope>NUCLEOTIDE SEQUENCE</scope>
    <source>
        <strain evidence="1">MA461A</strain>
    </source>
</reference>
<dbReference type="Proteomes" id="UP000789920">
    <property type="component" value="Unassembled WGS sequence"/>
</dbReference>
<organism evidence="1 2">
    <name type="scientific">Racocetra persica</name>
    <dbReference type="NCBI Taxonomy" id="160502"/>
    <lineage>
        <taxon>Eukaryota</taxon>
        <taxon>Fungi</taxon>
        <taxon>Fungi incertae sedis</taxon>
        <taxon>Mucoromycota</taxon>
        <taxon>Glomeromycotina</taxon>
        <taxon>Glomeromycetes</taxon>
        <taxon>Diversisporales</taxon>
        <taxon>Gigasporaceae</taxon>
        <taxon>Racocetra</taxon>
    </lineage>
</organism>
<evidence type="ECO:0000313" key="1">
    <source>
        <dbReference type="EMBL" id="CAG8476685.1"/>
    </source>
</evidence>
<evidence type="ECO:0000313" key="2">
    <source>
        <dbReference type="Proteomes" id="UP000789920"/>
    </source>
</evidence>
<proteinExistence type="predicted"/>
<accession>A0ACA9KJS5</accession>
<comment type="caution">
    <text evidence="1">The sequence shown here is derived from an EMBL/GenBank/DDBJ whole genome shotgun (WGS) entry which is preliminary data.</text>
</comment>
<dbReference type="EMBL" id="CAJVQC010000650">
    <property type="protein sequence ID" value="CAG8476685.1"/>
    <property type="molecule type" value="Genomic_DNA"/>
</dbReference>
<sequence length="71" mass="7436">MDAASSAGTLGPHPVVPLEIPGHLKNYLAKPRPNDKLKEADVQQVGVSSSLWVNLGSIGSSMDRIKAEKAG</sequence>
<gene>
    <name evidence="1" type="ORF">RPERSI_LOCUS805</name>
</gene>